<dbReference type="Pfam" id="PF00067">
    <property type="entry name" value="p450"/>
    <property type="match status" value="1"/>
</dbReference>
<dbReference type="InterPro" id="IPR036396">
    <property type="entry name" value="Cyt_P450_sf"/>
</dbReference>
<keyword evidence="5 7" id="KW-0408">Iron</keyword>
<sequence length="549" mass="60734">MLFDIVLAASLSHTNTIVMEMLTALLPALISTLVVVVALLLFIRAAAAAAAVFMIKNNAGAGSSTPSLPPGPSKLPLIGSIHHLMATGGELPHHTLTRLAREHGPVMHLQTGQVGLVVVSSREAAREVMKVQDANFAHRPELTGPKALLYGCADVAFASGGPHWRRLRKMCVVDLLSSSRVRSFEPVRREETRALVGRIAGQPPGTAIYLRPMLEALSSAVVSRTVLGETVEHRGAILKEGLKLTSAFSLSDHFPSLSFLDVPMRLRLRRVHRQVDELFEDIIGERKKKLRQEKLKRQEKSKDTAENMLDVLLNAMEQPDMEVPITQDNIKAVIMDMFVGGTETSLTTIEWAMAELIKNPKEMAKVQEEVRTKTKVGETRTHLGDNDVGQLRYLKLVVKETLRLHMPAPLLVPRVCKEQCRLGGYTIPAGSRVVINAWAMGRDPSYWEDAEAFRPGRFLDRDVDYKGTSSFEFLPFGAGRRICPGIEFGLAGIEFCLAQLLYHFDWKLPDAMASEDLDMTETSVGVSVVRKEPLRLIPVIHAPLDELKC</sequence>
<dbReference type="GO" id="GO:0004497">
    <property type="term" value="F:monooxygenase activity"/>
    <property type="evidence" value="ECO:0007669"/>
    <property type="project" value="UniProtKB-KW"/>
</dbReference>
<proteinExistence type="inferred from homology"/>
<feature type="binding site" description="axial binding residue" evidence="7">
    <location>
        <position position="483"/>
    </location>
    <ligand>
        <name>heme</name>
        <dbReference type="ChEBI" id="CHEBI:30413"/>
    </ligand>
    <ligandPart>
        <name>Fe</name>
        <dbReference type="ChEBI" id="CHEBI:18248"/>
    </ligandPart>
</feature>
<keyword evidence="10" id="KW-1185">Reference proteome</keyword>
<name>A0A8T0V977_PANVG</name>
<evidence type="ECO:0000256" key="2">
    <source>
        <dbReference type="ARBA" id="ARBA00022617"/>
    </source>
</evidence>
<organism evidence="9 10">
    <name type="scientific">Panicum virgatum</name>
    <name type="common">Blackwell switchgrass</name>
    <dbReference type="NCBI Taxonomy" id="38727"/>
    <lineage>
        <taxon>Eukaryota</taxon>
        <taxon>Viridiplantae</taxon>
        <taxon>Streptophyta</taxon>
        <taxon>Embryophyta</taxon>
        <taxon>Tracheophyta</taxon>
        <taxon>Spermatophyta</taxon>
        <taxon>Magnoliopsida</taxon>
        <taxon>Liliopsida</taxon>
        <taxon>Poales</taxon>
        <taxon>Poaceae</taxon>
        <taxon>PACMAD clade</taxon>
        <taxon>Panicoideae</taxon>
        <taxon>Panicodae</taxon>
        <taxon>Paniceae</taxon>
        <taxon>Panicinae</taxon>
        <taxon>Panicum</taxon>
        <taxon>Panicum sect. Hiantes</taxon>
    </lineage>
</organism>
<dbReference type="PROSITE" id="PS00086">
    <property type="entry name" value="CYTOCHROME_P450"/>
    <property type="match status" value="1"/>
</dbReference>
<keyword evidence="2 7" id="KW-0349">Heme</keyword>
<evidence type="ECO:0000313" key="10">
    <source>
        <dbReference type="Proteomes" id="UP000823388"/>
    </source>
</evidence>
<evidence type="ECO:0000256" key="7">
    <source>
        <dbReference type="PIRSR" id="PIRSR602401-1"/>
    </source>
</evidence>
<dbReference type="SUPFAM" id="SSF48264">
    <property type="entry name" value="Cytochrome P450"/>
    <property type="match status" value="1"/>
</dbReference>
<dbReference type="PRINTS" id="PR00463">
    <property type="entry name" value="EP450I"/>
</dbReference>
<comment type="cofactor">
    <cofactor evidence="7">
        <name>heme</name>
        <dbReference type="ChEBI" id="CHEBI:30413"/>
    </cofactor>
</comment>
<keyword evidence="6 8" id="KW-0503">Monooxygenase</keyword>
<keyword evidence="4 8" id="KW-0560">Oxidoreductase</keyword>
<dbReference type="InterPro" id="IPR001128">
    <property type="entry name" value="Cyt_P450"/>
</dbReference>
<evidence type="ECO:0000313" key="9">
    <source>
        <dbReference type="EMBL" id="KAG2630905.1"/>
    </source>
</evidence>
<dbReference type="GO" id="GO:0020037">
    <property type="term" value="F:heme binding"/>
    <property type="evidence" value="ECO:0007669"/>
    <property type="project" value="InterPro"/>
</dbReference>
<dbReference type="CDD" id="cd11072">
    <property type="entry name" value="CYP71-like"/>
    <property type="match status" value="1"/>
</dbReference>
<evidence type="ECO:0000256" key="1">
    <source>
        <dbReference type="ARBA" id="ARBA00010617"/>
    </source>
</evidence>
<comment type="similarity">
    <text evidence="1 8">Belongs to the cytochrome P450 family.</text>
</comment>
<dbReference type="FunFam" id="1.10.630.10:FF:000043">
    <property type="entry name" value="Cytochrome P450 99A2"/>
    <property type="match status" value="1"/>
</dbReference>
<dbReference type="EMBL" id="CM029041">
    <property type="protein sequence ID" value="KAG2630905.1"/>
    <property type="molecule type" value="Genomic_DNA"/>
</dbReference>
<dbReference type="AlphaFoldDB" id="A0A8T0V977"/>
<gene>
    <name evidence="9" type="ORF">PVAP13_3KG557000</name>
</gene>
<dbReference type="InterPro" id="IPR002401">
    <property type="entry name" value="Cyt_P450_E_grp-I"/>
</dbReference>
<keyword evidence="3 7" id="KW-0479">Metal-binding</keyword>
<evidence type="ECO:0000256" key="3">
    <source>
        <dbReference type="ARBA" id="ARBA00022723"/>
    </source>
</evidence>
<comment type="caution">
    <text evidence="9">The sequence shown here is derived from an EMBL/GenBank/DDBJ whole genome shotgun (WGS) entry which is preliminary data.</text>
</comment>
<reference evidence="9" key="1">
    <citation type="submission" date="2020-05" db="EMBL/GenBank/DDBJ databases">
        <title>WGS assembly of Panicum virgatum.</title>
        <authorList>
            <person name="Lovell J.T."/>
            <person name="Jenkins J."/>
            <person name="Shu S."/>
            <person name="Juenger T.E."/>
            <person name="Schmutz J."/>
        </authorList>
    </citation>
    <scope>NUCLEOTIDE SEQUENCE</scope>
    <source>
        <strain evidence="9">AP13</strain>
    </source>
</reference>
<dbReference type="PANTHER" id="PTHR47955:SF8">
    <property type="entry name" value="CYTOCHROME P450 71D11-LIKE"/>
    <property type="match status" value="1"/>
</dbReference>
<evidence type="ECO:0000256" key="8">
    <source>
        <dbReference type="RuleBase" id="RU000461"/>
    </source>
</evidence>
<dbReference type="Proteomes" id="UP000823388">
    <property type="component" value="Chromosome 3K"/>
</dbReference>
<dbReference type="InterPro" id="IPR017972">
    <property type="entry name" value="Cyt_P450_CS"/>
</dbReference>
<dbReference type="Gene3D" id="1.10.630.10">
    <property type="entry name" value="Cytochrome P450"/>
    <property type="match status" value="1"/>
</dbReference>
<dbReference type="GO" id="GO:0016705">
    <property type="term" value="F:oxidoreductase activity, acting on paired donors, with incorporation or reduction of molecular oxygen"/>
    <property type="evidence" value="ECO:0007669"/>
    <property type="project" value="InterPro"/>
</dbReference>
<evidence type="ECO:0000256" key="4">
    <source>
        <dbReference type="ARBA" id="ARBA00023002"/>
    </source>
</evidence>
<dbReference type="GO" id="GO:0005506">
    <property type="term" value="F:iron ion binding"/>
    <property type="evidence" value="ECO:0007669"/>
    <property type="project" value="InterPro"/>
</dbReference>
<evidence type="ECO:0000256" key="5">
    <source>
        <dbReference type="ARBA" id="ARBA00023004"/>
    </source>
</evidence>
<protein>
    <submittedName>
        <fullName evidence="9">Uncharacterized protein</fullName>
    </submittedName>
</protein>
<evidence type="ECO:0000256" key="6">
    <source>
        <dbReference type="ARBA" id="ARBA00023033"/>
    </source>
</evidence>
<dbReference type="PRINTS" id="PR00385">
    <property type="entry name" value="P450"/>
</dbReference>
<dbReference type="PANTHER" id="PTHR47955">
    <property type="entry name" value="CYTOCHROME P450 FAMILY 71 PROTEIN"/>
    <property type="match status" value="1"/>
</dbReference>
<accession>A0A8T0V977</accession>